<dbReference type="Proteomes" id="UP000799757">
    <property type="component" value="Unassembled WGS sequence"/>
</dbReference>
<feature type="transmembrane region" description="Helical" evidence="1">
    <location>
        <begin position="7"/>
        <end position="27"/>
    </location>
</feature>
<accession>A0A6A6XE39</accession>
<dbReference type="EMBL" id="MU001881">
    <property type="protein sequence ID" value="KAF2794722.1"/>
    <property type="molecule type" value="Genomic_DNA"/>
</dbReference>
<protein>
    <submittedName>
        <fullName evidence="2">Uncharacterized protein</fullName>
    </submittedName>
</protein>
<keyword evidence="1" id="KW-0472">Membrane</keyword>
<feature type="transmembrane region" description="Helical" evidence="1">
    <location>
        <begin position="47"/>
        <end position="70"/>
    </location>
</feature>
<reference evidence="2" key="1">
    <citation type="journal article" date="2020" name="Stud. Mycol.">
        <title>101 Dothideomycetes genomes: a test case for predicting lifestyles and emergence of pathogens.</title>
        <authorList>
            <person name="Haridas S."/>
            <person name="Albert R."/>
            <person name="Binder M."/>
            <person name="Bloem J."/>
            <person name="Labutti K."/>
            <person name="Salamov A."/>
            <person name="Andreopoulos B."/>
            <person name="Baker S."/>
            <person name="Barry K."/>
            <person name="Bills G."/>
            <person name="Bluhm B."/>
            <person name="Cannon C."/>
            <person name="Castanera R."/>
            <person name="Culley D."/>
            <person name="Daum C."/>
            <person name="Ezra D."/>
            <person name="Gonzalez J."/>
            <person name="Henrissat B."/>
            <person name="Kuo A."/>
            <person name="Liang C."/>
            <person name="Lipzen A."/>
            <person name="Lutzoni F."/>
            <person name="Magnuson J."/>
            <person name="Mondo S."/>
            <person name="Nolan M."/>
            <person name="Ohm R."/>
            <person name="Pangilinan J."/>
            <person name="Park H.-J."/>
            <person name="Ramirez L."/>
            <person name="Alfaro M."/>
            <person name="Sun H."/>
            <person name="Tritt A."/>
            <person name="Yoshinaga Y."/>
            <person name="Zwiers L.-H."/>
            <person name="Turgeon B."/>
            <person name="Goodwin S."/>
            <person name="Spatafora J."/>
            <person name="Crous P."/>
            <person name="Grigoriev I."/>
        </authorList>
    </citation>
    <scope>NUCLEOTIDE SEQUENCE</scope>
    <source>
        <strain evidence="2">CBS 109.77</strain>
    </source>
</reference>
<keyword evidence="1" id="KW-0812">Transmembrane</keyword>
<sequence length="77" mass="8509">MLETAVTCFGIVFLVYPFISLAFFSSTTLVVSTGSSYVFPFSLKGKLFMSVEIALAYLSFLTSGFVMFTVGHFPRKI</sequence>
<organism evidence="2 3">
    <name type="scientific">Melanomma pulvis-pyrius CBS 109.77</name>
    <dbReference type="NCBI Taxonomy" id="1314802"/>
    <lineage>
        <taxon>Eukaryota</taxon>
        <taxon>Fungi</taxon>
        <taxon>Dikarya</taxon>
        <taxon>Ascomycota</taxon>
        <taxon>Pezizomycotina</taxon>
        <taxon>Dothideomycetes</taxon>
        <taxon>Pleosporomycetidae</taxon>
        <taxon>Pleosporales</taxon>
        <taxon>Melanommataceae</taxon>
        <taxon>Melanomma</taxon>
    </lineage>
</organism>
<gene>
    <name evidence="2" type="ORF">K505DRAFT_383536</name>
</gene>
<proteinExistence type="predicted"/>
<evidence type="ECO:0000313" key="2">
    <source>
        <dbReference type="EMBL" id="KAF2794722.1"/>
    </source>
</evidence>
<dbReference type="AlphaFoldDB" id="A0A6A6XE39"/>
<evidence type="ECO:0000313" key="3">
    <source>
        <dbReference type="Proteomes" id="UP000799757"/>
    </source>
</evidence>
<evidence type="ECO:0000256" key="1">
    <source>
        <dbReference type="SAM" id="Phobius"/>
    </source>
</evidence>
<keyword evidence="3" id="KW-1185">Reference proteome</keyword>
<name>A0A6A6XE39_9PLEO</name>
<keyword evidence="1" id="KW-1133">Transmembrane helix</keyword>